<dbReference type="Proteomes" id="UP000738349">
    <property type="component" value="Unassembled WGS sequence"/>
</dbReference>
<dbReference type="PANTHER" id="PTHR13847:SF213">
    <property type="entry name" value="DEPENDENT OXIDOREDUCTASE, PUTATIVE-RELATED"/>
    <property type="match status" value="1"/>
</dbReference>
<name>A0A9P9DVG1_9HYPO</name>
<comment type="caution">
    <text evidence="2">The sequence shown here is derived from an EMBL/GenBank/DDBJ whole genome shotgun (WGS) entry which is preliminary data.</text>
</comment>
<protein>
    <submittedName>
        <fullName evidence="2">FAD dependent oxidoreductase</fullName>
    </submittedName>
</protein>
<dbReference type="GO" id="GO:0005737">
    <property type="term" value="C:cytoplasm"/>
    <property type="evidence" value="ECO:0007669"/>
    <property type="project" value="TreeGrafter"/>
</dbReference>
<dbReference type="InterPro" id="IPR006076">
    <property type="entry name" value="FAD-dep_OxRdtase"/>
</dbReference>
<sequence length="482" mass="52747">MTELRSQKELIPNLLSADPQLPCEVPTESYWQRKPHVLAEKRSVSLPTETDVVIIGSGMTSLGVTKRLLSGDTSLQVAVLEARTLCSGATGRNGGQLAINAAETYEDLRATFGPGMAGAIVKFTIRTLERVREVIKEYGVDEAELGEVVKLRACMDQTTMEKMRKGVTLLESDHPSLKDIYQLVDGETCIKSFGVHGAVGGATLPAGVVWPYRMVCNVFQHLLQRNPDRLSIDTRTPVTSVTYDPDSNPTRPYVVKSTRGTLRAAKVIHCTNGHSGHLVPNLCGRIFPLTGTMSVQDMRDQAEDIGTDVSWAIHQEANIDEDGLSHDGLQYLLPNAKSKLFFHGGDRVRVLDAISADDSKMYAESVALIQNELQRFFGAKSQPEVVSAWSGTMCFTADSTPLVGRLPTSLTTRQGNDEWIAAGYNGYGMPNAFLCGEVLASLVMGQEVPEYFPKCYSLNEARLCDTLTIERAINLVKAEFAQ</sequence>
<dbReference type="PANTHER" id="PTHR13847">
    <property type="entry name" value="SARCOSINE DEHYDROGENASE-RELATED"/>
    <property type="match status" value="1"/>
</dbReference>
<keyword evidence="3" id="KW-1185">Reference proteome</keyword>
<proteinExistence type="predicted"/>
<accession>A0A9P9DVG1</accession>
<organism evidence="2 3">
    <name type="scientific">Dactylonectria macrodidyma</name>
    <dbReference type="NCBI Taxonomy" id="307937"/>
    <lineage>
        <taxon>Eukaryota</taxon>
        <taxon>Fungi</taxon>
        <taxon>Dikarya</taxon>
        <taxon>Ascomycota</taxon>
        <taxon>Pezizomycotina</taxon>
        <taxon>Sordariomycetes</taxon>
        <taxon>Hypocreomycetidae</taxon>
        <taxon>Hypocreales</taxon>
        <taxon>Nectriaceae</taxon>
        <taxon>Dactylonectria</taxon>
    </lineage>
</organism>
<dbReference type="SUPFAM" id="SSF51905">
    <property type="entry name" value="FAD/NAD(P)-binding domain"/>
    <property type="match status" value="1"/>
</dbReference>
<evidence type="ECO:0000313" key="2">
    <source>
        <dbReference type="EMBL" id="KAH7127290.1"/>
    </source>
</evidence>
<reference evidence="2" key="1">
    <citation type="journal article" date="2021" name="Nat. Commun.">
        <title>Genetic determinants of endophytism in the Arabidopsis root mycobiome.</title>
        <authorList>
            <person name="Mesny F."/>
            <person name="Miyauchi S."/>
            <person name="Thiergart T."/>
            <person name="Pickel B."/>
            <person name="Atanasova L."/>
            <person name="Karlsson M."/>
            <person name="Huettel B."/>
            <person name="Barry K.W."/>
            <person name="Haridas S."/>
            <person name="Chen C."/>
            <person name="Bauer D."/>
            <person name="Andreopoulos W."/>
            <person name="Pangilinan J."/>
            <person name="LaButti K."/>
            <person name="Riley R."/>
            <person name="Lipzen A."/>
            <person name="Clum A."/>
            <person name="Drula E."/>
            <person name="Henrissat B."/>
            <person name="Kohler A."/>
            <person name="Grigoriev I.V."/>
            <person name="Martin F.M."/>
            <person name="Hacquard S."/>
        </authorList>
    </citation>
    <scope>NUCLEOTIDE SEQUENCE</scope>
    <source>
        <strain evidence="2">MPI-CAGE-AT-0147</strain>
    </source>
</reference>
<dbReference type="AlphaFoldDB" id="A0A9P9DVG1"/>
<evidence type="ECO:0000259" key="1">
    <source>
        <dbReference type="Pfam" id="PF01266"/>
    </source>
</evidence>
<feature type="domain" description="FAD dependent oxidoreductase" evidence="1">
    <location>
        <begin position="51"/>
        <end position="442"/>
    </location>
</feature>
<dbReference type="OrthoDB" id="429143at2759"/>
<dbReference type="Gene3D" id="3.50.50.60">
    <property type="entry name" value="FAD/NAD(P)-binding domain"/>
    <property type="match status" value="1"/>
</dbReference>
<dbReference type="Gene3D" id="3.30.9.10">
    <property type="entry name" value="D-Amino Acid Oxidase, subunit A, domain 2"/>
    <property type="match status" value="1"/>
</dbReference>
<gene>
    <name evidence="2" type="ORF">EDB81DRAFT_907435</name>
</gene>
<dbReference type="EMBL" id="JAGMUV010000019">
    <property type="protein sequence ID" value="KAH7127290.1"/>
    <property type="molecule type" value="Genomic_DNA"/>
</dbReference>
<dbReference type="Pfam" id="PF01266">
    <property type="entry name" value="DAO"/>
    <property type="match status" value="1"/>
</dbReference>
<evidence type="ECO:0000313" key="3">
    <source>
        <dbReference type="Proteomes" id="UP000738349"/>
    </source>
</evidence>
<dbReference type="InterPro" id="IPR036188">
    <property type="entry name" value="FAD/NAD-bd_sf"/>
</dbReference>